<proteinExistence type="predicted"/>
<dbReference type="Gene3D" id="1.20.58.430">
    <property type="entry name" value="Type IV secretion system, VirB5-domain"/>
    <property type="match status" value="1"/>
</dbReference>
<dbReference type="InterPro" id="IPR014158">
    <property type="entry name" value="T4SS_VirB5"/>
</dbReference>
<feature type="region of interest" description="Disordered" evidence="1">
    <location>
        <begin position="66"/>
        <end position="103"/>
    </location>
</feature>
<evidence type="ECO:0000313" key="3">
    <source>
        <dbReference type="Proteomes" id="UP000746918"/>
    </source>
</evidence>
<keyword evidence="3" id="KW-1185">Reference proteome</keyword>
<sequence length="356" mass="40657">MRKKQAKPVKAEKLNSYYEESRGLEWKRVGSGSVNLSVKWTNKILKLLMIISAVALLEMPKLAISQPANPTQRKGGQAASPQRKGKPATPPQHQGDMANVKSVKAMQEQAPILQSKNGMAELFMSLGQLEISMHEHVEKLSEQSELLTKQFQTIQQQFKRTEKIYESITGNRITEANKKAINTLEEYIQAILGPDADITKYISDNDILLTAVPTQDEANKVNNILKSYELKNARQLISNYKYDRKYISQKVQNTIAFGENISRKSFVMAHNRFEALKKLVERIEDTNDLKSIAEIQASIRFLSSAIQNEIIKFQILTDSYNNQEELLNQRKQQLYATVFRHTNTHMPSLRSITKKF</sequence>
<dbReference type="EMBL" id="JAIFRO010000004">
    <property type="protein sequence ID" value="MBX4335911.1"/>
    <property type="molecule type" value="Genomic_DNA"/>
</dbReference>
<organism evidence="2 3">
    <name type="scientific">Bartonella raoultii</name>
    <dbReference type="NCBI Taxonomy" id="1457020"/>
    <lineage>
        <taxon>Bacteria</taxon>
        <taxon>Pseudomonadati</taxon>
        <taxon>Pseudomonadota</taxon>
        <taxon>Alphaproteobacteria</taxon>
        <taxon>Hyphomicrobiales</taxon>
        <taxon>Bartonellaceae</taxon>
        <taxon>Bartonella</taxon>
    </lineage>
</organism>
<dbReference type="Proteomes" id="UP000746918">
    <property type="component" value="Unassembled WGS sequence"/>
</dbReference>
<comment type="caution">
    <text evidence="2">The sequence shown here is derived from an EMBL/GenBank/DDBJ whole genome shotgun (WGS) entry which is preliminary data.</text>
</comment>
<gene>
    <name evidence="2" type="ORF">K3248_04835</name>
</gene>
<dbReference type="Pfam" id="PF07996">
    <property type="entry name" value="T4SS"/>
    <property type="match status" value="1"/>
</dbReference>
<evidence type="ECO:0000313" key="2">
    <source>
        <dbReference type="EMBL" id="MBX4335911.1"/>
    </source>
</evidence>
<dbReference type="InterPro" id="IPR023220">
    <property type="entry name" value="T4SS_VirB5-domain"/>
</dbReference>
<evidence type="ECO:0000256" key="1">
    <source>
        <dbReference type="SAM" id="MobiDB-lite"/>
    </source>
</evidence>
<dbReference type="SUPFAM" id="SSF101082">
    <property type="entry name" value="Typo IV secretion system protein TraC"/>
    <property type="match status" value="1"/>
</dbReference>
<name>A0ABS7I500_9HYPH</name>
<accession>A0ABS7I500</accession>
<reference evidence="2 3" key="1">
    <citation type="submission" date="2021-08" db="EMBL/GenBank/DDBJ databases">
        <title>Bartonella raoulti 094 sp. nov.</title>
        <authorList>
            <person name="Zgheib R."/>
            <person name="Hammoud A."/>
        </authorList>
    </citation>
    <scope>NUCLEOTIDE SEQUENCE [LARGE SCALE GENOMIC DNA]</scope>
    <source>
        <strain evidence="2 3">094</strain>
    </source>
</reference>
<protein>
    <submittedName>
        <fullName evidence="2">Uncharacterized protein</fullName>
    </submittedName>
</protein>